<dbReference type="InterPro" id="IPR003838">
    <property type="entry name" value="ABC3_permease_C"/>
</dbReference>
<evidence type="ECO:0000256" key="3">
    <source>
        <dbReference type="ARBA" id="ARBA00022692"/>
    </source>
</evidence>
<keyword evidence="10" id="KW-1185">Reference proteome</keyword>
<gene>
    <name evidence="9" type="ORF">EV646_109320</name>
</gene>
<dbReference type="PANTHER" id="PTHR30572">
    <property type="entry name" value="MEMBRANE COMPONENT OF TRANSPORTER-RELATED"/>
    <property type="match status" value="1"/>
</dbReference>
<feature type="transmembrane region" description="Helical" evidence="7">
    <location>
        <begin position="892"/>
        <end position="917"/>
    </location>
</feature>
<dbReference type="InterPro" id="IPR050250">
    <property type="entry name" value="Macrolide_Exporter_MacB"/>
</dbReference>
<feature type="transmembrane region" description="Helical" evidence="7">
    <location>
        <begin position="381"/>
        <end position="401"/>
    </location>
</feature>
<dbReference type="EMBL" id="SLWR01000009">
    <property type="protein sequence ID" value="TCO45145.1"/>
    <property type="molecule type" value="Genomic_DNA"/>
</dbReference>
<keyword evidence="4 7" id="KW-1133">Transmembrane helix</keyword>
<comment type="subcellular location">
    <subcellularLocation>
        <location evidence="1">Cell membrane</location>
        <topology evidence="1">Multi-pass membrane protein</topology>
    </subcellularLocation>
</comment>
<comment type="caution">
    <text evidence="9">The sequence shown here is derived from an EMBL/GenBank/DDBJ whole genome shotgun (WGS) entry which is preliminary data.</text>
</comment>
<keyword evidence="2" id="KW-1003">Cell membrane</keyword>
<accession>A0A4R2IQT8</accession>
<evidence type="ECO:0000256" key="4">
    <source>
        <dbReference type="ARBA" id="ARBA00022989"/>
    </source>
</evidence>
<dbReference type="Proteomes" id="UP000295573">
    <property type="component" value="Unassembled WGS sequence"/>
</dbReference>
<dbReference type="GO" id="GO:0022857">
    <property type="term" value="F:transmembrane transporter activity"/>
    <property type="evidence" value="ECO:0007669"/>
    <property type="project" value="TreeGrafter"/>
</dbReference>
<reference evidence="9 10" key="1">
    <citation type="journal article" date="2015" name="Stand. Genomic Sci.">
        <title>Genomic Encyclopedia of Bacterial and Archaeal Type Strains, Phase III: the genomes of soil and plant-associated and newly described type strains.</title>
        <authorList>
            <person name="Whitman W.B."/>
            <person name="Woyke T."/>
            <person name="Klenk H.P."/>
            <person name="Zhou Y."/>
            <person name="Lilburn T.G."/>
            <person name="Beck B.J."/>
            <person name="De Vos P."/>
            <person name="Vandamme P."/>
            <person name="Eisen J.A."/>
            <person name="Garrity G."/>
            <person name="Hugenholtz P."/>
            <person name="Kyrpides N.C."/>
        </authorList>
    </citation>
    <scope>NUCLEOTIDE SEQUENCE [LARGE SCALE GENOMIC DNA]</scope>
    <source>
        <strain evidence="9 10">VKM Ac-2541</strain>
    </source>
</reference>
<keyword evidence="5 7" id="KW-0472">Membrane</keyword>
<dbReference type="OrthoDB" id="3275641at2"/>
<evidence type="ECO:0000256" key="2">
    <source>
        <dbReference type="ARBA" id="ARBA00022475"/>
    </source>
</evidence>
<feature type="transmembrane region" description="Helical" evidence="7">
    <location>
        <begin position="455"/>
        <end position="475"/>
    </location>
</feature>
<sequence>MFLPQALRYRWSQALVLAGISLLIGTCAVFAPWFARAVEQTVMTETLAGQPLTAAWQLEARPPRSTTGAATAAKPEDLDRLIPADLRPIFTPPSYGLYADVNWRRPSDPPQQQIVGRLFWRDGYCAQLVLVAGRCPQSANEVAVSTVDQTNYGLKVGTALRATPQGYTGGGKLTVVGLYKPADPQSTYWFGRAPIGYSHLVEYPDPSTSDFLLTDRTTFNAVWGQRSTLDTRPIPSVARIDDLQRLRDATSTVNGNAVEAGLFAQNTSGLIGLVDRVQEERKQATTIIPLVMVQVALFGVVVLALALAAVVDQRRPELAIARLRGSTAGRAGRSLSVELGLPVAVGTLAGALTGFALLLIVRATWLHHGAPLELPWTVPAALALALVVGLAVVLVQVRNVVRQPISGLLRRVVPRRRSRALGLVDLTIIVMALAGLVAALTGGGRGPLPVLTPTLLALAAGLAFAHLLLPTAGLVSRQALRSGRFGLALGALQVSRRPAVTRIVAVVAVAAALVSFAGQAASVAERNRDSRAGYETGAEGVLAMNAVSLGDFSEAIDRVDPERRWFTPMVISRPPSPDSLKTMMIEPDSFRRIAYRGNQLTDEFGTLKAPSEPKPIEIRSAQLTVTAATRPMKTVVPGTSNGQVPPPQEPPKSVVLQANLVSLRNGARYLVRFPALPLVPGKPVELRTQVDCLGGCSLLRLGIGREPNDMTGVRGDVFISKVASDDQPSIALGRAEDWQPVKQLGADQGTIAATSAGQGLTLAVTSLGNDQFLQYATVPQVVPALVTPDFAYNDTSTSPALDASPLPLRKLDLNGPVNRYPDHTAVVDLETVRRLGGTVDESTTDFELWLNAEGLANAQNIIDQLGKAGFAAELADRRADRIASYGRSASALALQLTPVVGVAGWALAIVVLLLMVVTSWRSRAQDYASLRITGVPASTTGRAARWEQTGPVALAVLLGSVCGVVGAQVALPMIPLFADAGGPIPLELDTNWLVAVVLWLAGTVVLTTATLLLGTGVNRRAGYSRIREELT</sequence>
<feature type="transmembrane region" description="Helical" evidence="7">
    <location>
        <begin position="287"/>
        <end position="311"/>
    </location>
</feature>
<evidence type="ECO:0000256" key="5">
    <source>
        <dbReference type="ARBA" id="ARBA00023136"/>
    </source>
</evidence>
<dbReference type="PANTHER" id="PTHR30572:SF4">
    <property type="entry name" value="ABC TRANSPORTER PERMEASE YTRF"/>
    <property type="match status" value="1"/>
</dbReference>
<evidence type="ECO:0000313" key="10">
    <source>
        <dbReference type="Proteomes" id="UP000295573"/>
    </source>
</evidence>
<dbReference type="Pfam" id="PF02687">
    <property type="entry name" value="FtsX"/>
    <property type="match status" value="1"/>
</dbReference>
<name>A0A4R2IQT8_9ACTN</name>
<feature type="transmembrane region" description="Helical" evidence="7">
    <location>
        <begin position="952"/>
        <end position="971"/>
    </location>
</feature>
<protein>
    <submittedName>
        <fullName evidence="9">FtsX-like permease family protein</fullName>
    </submittedName>
</protein>
<feature type="transmembrane region" description="Helical" evidence="7">
    <location>
        <begin position="991"/>
        <end position="1017"/>
    </location>
</feature>
<feature type="transmembrane region" description="Helical" evidence="7">
    <location>
        <begin position="422"/>
        <end position="443"/>
    </location>
</feature>
<evidence type="ECO:0000256" key="6">
    <source>
        <dbReference type="ARBA" id="ARBA00038076"/>
    </source>
</evidence>
<proteinExistence type="inferred from homology"/>
<evidence type="ECO:0000256" key="7">
    <source>
        <dbReference type="SAM" id="Phobius"/>
    </source>
</evidence>
<feature type="transmembrane region" description="Helical" evidence="7">
    <location>
        <begin position="499"/>
        <end position="518"/>
    </location>
</feature>
<dbReference type="GO" id="GO:0005886">
    <property type="term" value="C:plasma membrane"/>
    <property type="evidence" value="ECO:0007669"/>
    <property type="project" value="UniProtKB-SubCell"/>
</dbReference>
<evidence type="ECO:0000313" key="9">
    <source>
        <dbReference type="EMBL" id="TCO45145.1"/>
    </source>
</evidence>
<evidence type="ECO:0000256" key="1">
    <source>
        <dbReference type="ARBA" id="ARBA00004651"/>
    </source>
</evidence>
<feature type="transmembrane region" description="Helical" evidence="7">
    <location>
        <begin position="339"/>
        <end position="361"/>
    </location>
</feature>
<dbReference type="AlphaFoldDB" id="A0A4R2IQT8"/>
<comment type="similarity">
    <text evidence="6">Belongs to the ABC-4 integral membrane protein family.</text>
</comment>
<evidence type="ECO:0000259" key="8">
    <source>
        <dbReference type="Pfam" id="PF02687"/>
    </source>
</evidence>
<organism evidence="9 10">
    <name type="scientific">Kribbella antiqua</name>
    <dbReference type="NCBI Taxonomy" id="2512217"/>
    <lineage>
        <taxon>Bacteria</taxon>
        <taxon>Bacillati</taxon>
        <taxon>Actinomycetota</taxon>
        <taxon>Actinomycetes</taxon>
        <taxon>Propionibacteriales</taxon>
        <taxon>Kribbellaceae</taxon>
        <taxon>Kribbella</taxon>
    </lineage>
</organism>
<keyword evidence="3 7" id="KW-0812">Transmembrane</keyword>
<dbReference type="RefSeq" id="WP_132152944.1">
    <property type="nucleotide sequence ID" value="NZ_SLWR01000009.1"/>
</dbReference>
<feature type="domain" description="ABC3 transporter permease C-terminal" evidence="8">
    <location>
        <begin position="291"/>
        <end position="403"/>
    </location>
</feature>